<dbReference type="EMBL" id="JAKNGE010000004">
    <property type="protein sequence ID" value="MCG4744492.1"/>
    <property type="molecule type" value="Genomic_DNA"/>
</dbReference>
<dbReference type="Gene3D" id="3.30.1780.10">
    <property type="entry name" value="ornithine cyclodeaminase, domain 1"/>
    <property type="match status" value="1"/>
</dbReference>
<comment type="caution">
    <text evidence="1">The sequence shown here is derived from an EMBL/GenBank/DDBJ whole genome shotgun (WGS) entry which is preliminary data.</text>
</comment>
<dbReference type="GO" id="GO:0005737">
    <property type="term" value="C:cytoplasm"/>
    <property type="evidence" value="ECO:0007669"/>
    <property type="project" value="TreeGrafter"/>
</dbReference>
<organism evidence="1 2">
    <name type="scientific">Enterocloster aldenensis</name>
    <dbReference type="NCBI Taxonomy" id="358742"/>
    <lineage>
        <taxon>Bacteria</taxon>
        <taxon>Bacillati</taxon>
        <taxon>Bacillota</taxon>
        <taxon>Clostridia</taxon>
        <taxon>Lachnospirales</taxon>
        <taxon>Lachnospiraceae</taxon>
        <taxon>Enterocloster</taxon>
    </lineage>
</organism>
<proteinExistence type="predicted"/>
<dbReference type="Pfam" id="PF02423">
    <property type="entry name" value="OCD_Mu_crystall"/>
    <property type="match status" value="1"/>
</dbReference>
<dbReference type="PANTHER" id="PTHR13812:SF19">
    <property type="entry name" value="KETIMINE REDUCTASE MU-CRYSTALLIN"/>
    <property type="match status" value="1"/>
</dbReference>
<dbReference type="PIRSF" id="PIRSF001439">
    <property type="entry name" value="CryM"/>
    <property type="match status" value="1"/>
</dbReference>
<accession>A0AAW5BTB2</accession>
<dbReference type="PANTHER" id="PTHR13812">
    <property type="entry name" value="KETIMINE REDUCTASE MU-CRYSTALLIN"/>
    <property type="match status" value="1"/>
</dbReference>
<dbReference type="Gene3D" id="3.40.50.720">
    <property type="entry name" value="NAD(P)-binding Rossmann-like Domain"/>
    <property type="match status" value="1"/>
</dbReference>
<dbReference type="InterPro" id="IPR023401">
    <property type="entry name" value="ODC_N"/>
</dbReference>
<name>A0AAW5BTB2_9FIRM</name>
<dbReference type="InterPro" id="IPR003462">
    <property type="entry name" value="ODC_Mu_crystall"/>
</dbReference>
<dbReference type="InterPro" id="IPR036291">
    <property type="entry name" value="NAD(P)-bd_dom_sf"/>
</dbReference>
<dbReference type="AlphaFoldDB" id="A0AAW5BTB2"/>
<protein>
    <submittedName>
        <fullName evidence="1">Ornithine cyclodeaminase family protein</fullName>
    </submittedName>
</protein>
<evidence type="ECO:0000313" key="2">
    <source>
        <dbReference type="Proteomes" id="UP001299608"/>
    </source>
</evidence>
<sequence>MLITDVGSGVRKMNHMVFLNEKDVCSLLTPADAIAAAEETFLHIGLGDITVGDMALMYVDEAKMNNFHSMPAILHYRNVAGVKWISTYADPLPGYPFCHGTLVILSDTKSGSPMALVGAENITAMRTAGGHGVVQARHLCLPGPKVLSVCGCGAQARSGIRGMLAQFPCIRQVRIFSRSTGPIEAVREELKDRVEVIPCDSPLKAVTGSSLILMASGAQTPLVAWDMLKPGATVIGIEGFRDLDPQIGKKADKWYLGYCRPDAYILQSPRLNPGGLLKEGDVYGDMTELLTGKVHGREREDEIIVSTHMGMGAHDVNCAMTVYERALETGIGQKMVF</sequence>
<reference evidence="1" key="1">
    <citation type="submission" date="2022-01" db="EMBL/GenBank/DDBJ databases">
        <title>Collection of gut derived symbiotic bacterial strains cultured from healthy donors.</title>
        <authorList>
            <person name="Lin H."/>
            <person name="Kohout C."/>
            <person name="Waligurski E."/>
            <person name="Pamer E.G."/>
        </authorList>
    </citation>
    <scope>NUCLEOTIDE SEQUENCE</scope>
    <source>
        <strain evidence="1">DFI.6.55</strain>
    </source>
</reference>
<dbReference type="SUPFAM" id="SSF51735">
    <property type="entry name" value="NAD(P)-binding Rossmann-fold domains"/>
    <property type="match status" value="1"/>
</dbReference>
<evidence type="ECO:0000313" key="1">
    <source>
        <dbReference type="EMBL" id="MCG4744492.1"/>
    </source>
</evidence>
<dbReference type="Proteomes" id="UP001299608">
    <property type="component" value="Unassembled WGS sequence"/>
</dbReference>
<dbReference type="RefSeq" id="WP_177316330.1">
    <property type="nucleotide sequence ID" value="NZ_JAKNGE010000004.1"/>
</dbReference>
<gene>
    <name evidence="1" type="ORF">L0N08_03605</name>
</gene>